<dbReference type="AlphaFoldDB" id="A0A0C3JR42"/>
<dbReference type="InParanoid" id="A0A0C3JR42"/>
<reference evidence="3" key="2">
    <citation type="submission" date="2015-01" db="EMBL/GenBank/DDBJ databases">
        <title>Evolutionary Origins and Diversification of the Mycorrhizal Mutualists.</title>
        <authorList>
            <consortium name="DOE Joint Genome Institute"/>
            <consortium name="Mycorrhizal Genomics Consortium"/>
            <person name="Kohler A."/>
            <person name="Kuo A."/>
            <person name="Nagy L.G."/>
            <person name="Floudas D."/>
            <person name="Copeland A."/>
            <person name="Barry K.W."/>
            <person name="Cichocki N."/>
            <person name="Veneault-Fourrey C."/>
            <person name="LaButti K."/>
            <person name="Lindquist E.A."/>
            <person name="Lipzen A."/>
            <person name="Lundell T."/>
            <person name="Morin E."/>
            <person name="Murat C."/>
            <person name="Riley R."/>
            <person name="Ohm R."/>
            <person name="Sun H."/>
            <person name="Tunlid A."/>
            <person name="Henrissat B."/>
            <person name="Grigoriev I.V."/>
            <person name="Hibbett D.S."/>
            <person name="Martin F."/>
        </authorList>
    </citation>
    <scope>NUCLEOTIDE SEQUENCE [LARGE SCALE GENOMIC DNA]</scope>
    <source>
        <strain evidence="3">Marx 270</strain>
    </source>
</reference>
<evidence type="ECO:0000313" key="2">
    <source>
        <dbReference type="EMBL" id="KIO11653.1"/>
    </source>
</evidence>
<feature type="region of interest" description="Disordered" evidence="1">
    <location>
        <begin position="55"/>
        <end position="78"/>
    </location>
</feature>
<gene>
    <name evidence="2" type="ORF">M404DRAFT_994384</name>
</gene>
<reference evidence="2 3" key="1">
    <citation type="submission" date="2014-04" db="EMBL/GenBank/DDBJ databases">
        <authorList>
            <consortium name="DOE Joint Genome Institute"/>
            <person name="Kuo A."/>
            <person name="Kohler A."/>
            <person name="Costa M.D."/>
            <person name="Nagy L.G."/>
            <person name="Floudas D."/>
            <person name="Copeland A."/>
            <person name="Barry K.W."/>
            <person name="Cichocki N."/>
            <person name="Veneault-Fourrey C."/>
            <person name="LaButti K."/>
            <person name="Lindquist E.A."/>
            <person name="Lipzen A."/>
            <person name="Lundell T."/>
            <person name="Morin E."/>
            <person name="Murat C."/>
            <person name="Sun H."/>
            <person name="Tunlid A."/>
            <person name="Henrissat B."/>
            <person name="Grigoriev I.V."/>
            <person name="Hibbett D.S."/>
            <person name="Martin F."/>
            <person name="Nordberg H.P."/>
            <person name="Cantor M.N."/>
            <person name="Hua S.X."/>
        </authorList>
    </citation>
    <scope>NUCLEOTIDE SEQUENCE [LARGE SCALE GENOMIC DNA]</scope>
    <source>
        <strain evidence="2 3">Marx 270</strain>
    </source>
</reference>
<evidence type="ECO:0000256" key="1">
    <source>
        <dbReference type="SAM" id="MobiDB-lite"/>
    </source>
</evidence>
<name>A0A0C3JR42_PISTI</name>
<proteinExistence type="predicted"/>
<accession>A0A0C3JR42</accession>
<dbReference type="EMBL" id="KN831949">
    <property type="protein sequence ID" value="KIO11653.1"/>
    <property type="molecule type" value="Genomic_DNA"/>
</dbReference>
<evidence type="ECO:0000313" key="3">
    <source>
        <dbReference type="Proteomes" id="UP000054217"/>
    </source>
</evidence>
<sequence length="78" mass="8519">MVVKSRAFYHITPLVTPPATFLVLFHATSGTTYAVGIILALENYPPPLLCHINGPPPQVQRRQLQAGKTRHAGSEATR</sequence>
<dbReference type="HOGENOM" id="CLU_2623005_0_0_1"/>
<dbReference type="Proteomes" id="UP000054217">
    <property type="component" value="Unassembled WGS sequence"/>
</dbReference>
<keyword evidence="3" id="KW-1185">Reference proteome</keyword>
<organism evidence="2 3">
    <name type="scientific">Pisolithus tinctorius Marx 270</name>
    <dbReference type="NCBI Taxonomy" id="870435"/>
    <lineage>
        <taxon>Eukaryota</taxon>
        <taxon>Fungi</taxon>
        <taxon>Dikarya</taxon>
        <taxon>Basidiomycota</taxon>
        <taxon>Agaricomycotina</taxon>
        <taxon>Agaricomycetes</taxon>
        <taxon>Agaricomycetidae</taxon>
        <taxon>Boletales</taxon>
        <taxon>Sclerodermatineae</taxon>
        <taxon>Pisolithaceae</taxon>
        <taxon>Pisolithus</taxon>
    </lineage>
</organism>
<protein>
    <submittedName>
        <fullName evidence="2">Uncharacterized protein</fullName>
    </submittedName>
</protein>